<gene>
    <name evidence="2" type="ORF">NPX13_g8436</name>
</gene>
<name>A0A9W8N8N8_9PEZI</name>
<accession>A0A9W8N8N8</accession>
<dbReference type="InterPro" id="IPR012677">
    <property type="entry name" value="Nucleotide-bd_a/b_plait_sf"/>
</dbReference>
<evidence type="ECO:0000313" key="3">
    <source>
        <dbReference type="Proteomes" id="UP001148614"/>
    </source>
</evidence>
<evidence type="ECO:0000313" key="2">
    <source>
        <dbReference type="EMBL" id="KAJ3562780.1"/>
    </source>
</evidence>
<organism evidence="2 3">
    <name type="scientific">Xylaria arbuscula</name>
    <dbReference type="NCBI Taxonomy" id="114810"/>
    <lineage>
        <taxon>Eukaryota</taxon>
        <taxon>Fungi</taxon>
        <taxon>Dikarya</taxon>
        <taxon>Ascomycota</taxon>
        <taxon>Pezizomycotina</taxon>
        <taxon>Sordariomycetes</taxon>
        <taxon>Xylariomycetidae</taxon>
        <taxon>Xylariales</taxon>
        <taxon>Xylariaceae</taxon>
        <taxon>Xylaria</taxon>
    </lineage>
</organism>
<protein>
    <recommendedName>
        <fullName evidence="4">RRM domain-containing protein</fullName>
    </recommendedName>
</protein>
<feature type="compositionally biased region" description="Polar residues" evidence="1">
    <location>
        <begin position="134"/>
        <end position="149"/>
    </location>
</feature>
<feature type="region of interest" description="Disordered" evidence="1">
    <location>
        <begin position="74"/>
        <end position="166"/>
    </location>
</feature>
<dbReference type="EMBL" id="JANPWZ010001854">
    <property type="protein sequence ID" value="KAJ3562780.1"/>
    <property type="molecule type" value="Genomic_DNA"/>
</dbReference>
<feature type="compositionally biased region" description="Basic and acidic residues" evidence="1">
    <location>
        <begin position="117"/>
        <end position="132"/>
    </location>
</feature>
<dbReference type="SUPFAM" id="SSF54928">
    <property type="entry name" value="RNA-binding domain, RBD"/>
    <property type="match status" value="1"/>
</dbReference>
<dbReference type="InterPro" id="IPR035979">
    <property type="entry name" value="RBD_domain_sf"/>
</dbReference>
<sequence>MAAEATEQPASPVDPLSSSKKRKTQLDKIENKGFAYVDFDIEGSAVAAIALTETEFKGQKVLIKNAMSFKGRLQKEAAGPTTNRGATNNASTNGARYKKRYGKGALGRNRKPPQNGRRPERQEAGGGKDDLAPTKTSSAPEYSDSSVVSYKTGAVQKSEGKKITFD</sequence>
<dbReference type="Proteomes" id="UP001148614">
    <property type="component" value="Unassembled WGS sequence"/>
</dbReference>
<dbReference type="Gene3D" id="3.30.70.330">
    <property type="match status" value="1"/>
</dbReference>
<feature type="region of interest" description="Disordered" evidence="1">
    <location>
        <begin position="1"/>
        <end position="25"/>
    </location>
</feature>
<dbReference type="VEuPathDB" id="FungiDB:F4678DRAFT_61013"/>
<feature type="compositionally biased region" description="Polar residues" evidence="1">
    <location>
        <begin position="80"/>
        <end position="94"/>
    </location>
</feature>
<comment type="caution">
    <text evidence="2">The sequence shown here is derived from an EMBL/GenBank/DDBJ whole genome shotgun (WGS) entry which is preliminary data.</text>
</comment>
<evidence type="ECO:0000256" key="1">
    <source>
        <dbReference type="SAM" id="MobiDB-lite"/>
    </source>
</evidence>
<dbReference type="AlphaFoldDB" id="A0A9W8N8N8"/>
<dbReference type="GO" id="GO:0003676">
    <property type="term" value="F:nucleic acid binding"/>
    <property type="evidence" value="ECO:0007669"/>
    <property type="project" value="InterPro"/>
</dbReference>
<evidence type="ECO:0008006" key="4">
    <source>
        <dbReference type="Google" id="ProtNLM"/>
    </source>
</evidence>
<reference evidence="2" key="1">
    <citation type="submission" date="2022-07" db="EMBL/GenBank/DDBJ databases">
        <title>Genome Sequence of Xylaria arbuscula.</title>
        <authorList>
            <person name="Buettner E."/>
        </authorList>
    </citation>
    <scope>NUCLEOTIDE SEQUENCE</scope>
    <source>
        <strain evidence="2">VT107</strain>
    </source>
</reference>
<keyword evidence="3" id="KW-1185">Reference proteome</keyword>
<proteinExistence type="predicted"/>